<evidence type="ECO:0000256" key="4">
    <source>
        <dbReference type="ARBA" id="ARBA00022692"/>
    </source>
</evidence>
<gene>
    <name evidence="9" type="ORF">WIS52_28055</name>
</gene>
<sequence length="300" mass="31549">MPREEEGRQVGVVESDRDSAAAVAGLDALDTPVVRTTPAWQRFLRTWLPPLVALAIVVVVWQLVWASAIVAEYRLPAPGVVGAEFAEVVASGQIWSILWTSLSRAALGFLLALAIATPLGLVVAKVPVVRAAIGPLLTGLQSLPSVAWVPAAVLWFGLTNTTIFFVVLLGSVPSIANGLVAGIDQVPPILPRAGQVLGATGYAMARHILLPAALPGYLAGCKQGWAFAWRSLMAAEIIAAGPALGLGLGAYLKYGADLNNIVQVFTAILLILIVGIGIELLVFRPLERRVLRARGLALTV</sequence>
<evidence type="ECO:0000256" key="3">
    <source>
        <dbReference type="ARBA" id="ARBA00022475"/>
    </source>
</evidence>
<comment type="caution">
    <text evidence="9">The sequence shown here is derived from an EMBL/GenBank/DDBJ whole genome shotgun (WGS) entry which is preliminary data.</text>
</comment>
<evidence type="ECO:0000313" key="9">
    <source>
        <dbReference type="EMBL" id="MEQ3554338.1"/>
    </source>
</evidence>
<dbReference type="PANTHER" id="PTHR30151">
    <property type="entry name" value="ALKANE SULFONATE ABC TRANSPORTER-RELATED, MEMBRANE SUBUNIT"/>
    <property type="match status" value="1"/>
</dbReference>
<keyword evidence="2 7" id="KW-0813">Transport</keyword>
<keyword evidence="10" id="KW-1185">Reference proteome</keyword>
<name>A0ABV1KKE1_9PSEU</name>
<dbReference type="Pfam" id="PF00528">
    <property type="entry name" value="BPD_transp_1"/>
    <property type="match status" value="1"/>
</dbReference>
<evidence type="ECO:0000256" key="7">
    <source>
        <dbReference type="RuleBase" id="RU363032"/>
    </source>
</evidence>
<keyword evidence="4 7" id="KW-0812">Transmembrane</keyword>
<evidence type="ECO:0000256" key="1">
    <source>
        <dbReference type="ARBA" id="ARBA00004651"/>
    </source>
</evidence>
<keyword evidence="3" id="KW-1003">Cell membrane</keyword>
<comment type="similarity">
    <text evidence="7">Belongs to the binding-protein-dependent transport system permease family.</text>
</comment>
<feature type="domain" description="ABC transmembrane type-1" evidence="8">
    <location>
        <begin position="98"/>
        <end position="282"/>
    </location>
</feature>
<evidence type="ECO:0000313" key="10">
    <source>
        <dbReference type="Proteomes" id="UP001494902"/>
    </source>
</evidence>
<feature type="transmembrane region" description="Helical" evidence="7">
    <location>
        <begin position="264"/>
        <end position="283"/>
    </location>
</feature>
<proteinExistence type="inferred from homology"/>
<organism evidence="9 10">
    <name type="scientific">Pseudonocardia nematodicida</name>
    <dbReference type="NCBI Taxonomy" id="1206997"/>
    <lineage>
        <taxon>Bacteria</taxon>
        <taxon>Bacillati</taxon>
        <taxon>Actinomycetota</taxon>
        <taxon>Actinomycetes</taxon>
        <taxon>Pseudonocardiales</taxon>
        <taxon>Pseudonocardiaceae</taxon>
        <taxon>Pseudonocardia</taxon>
    </lineage>
</organism>
<dbReference type="PANTHER" id="PTHR30151:SF40">
    <property type="entry name" value="TRANSPORT SYSTEM INTEGRAL MEMBRANE PROTEIN"/>
    <property type="match status" value="1"/>
</dbReference>
<dbReference type="SUPFAM" id="SSF161098">
    <property type="entry name" value="MetI-like"/>
    <property type="match status" value="1"/>
</dbReference>
<feature type="transmembrane region" description="Helical" evidence="7">
    <location>
        <begin position="136"/>
        <end position="157"/>
    </location>
</feature>
<feature type="transmembrane region" description="Helical" evidence="7">
    <location>
        <begin position="232"/>
        <end position="252"/>
    </location>
</feature>
<evidence type="ECO:0000256" key="2">
    <source>
        <dbReference type="ARBA" id="ARBA00022448"/>
    </source>
</evidence>
<dbReference type="Proteomes" id="UP001494902">
    <property type="component" value="Unassembled WGS sequence"/>
</dbReference>
<dbReference type="Gene3D" id="1.10.3720.10">
    <property type="entry name" value="MetI-like"/>
    <property type="match status" value="1"/>
</dbReference>
<protein>
    <submittedName>
        <fullName evidence="9">ABC transporter permease subunit</fullName>
    </submittedName>
</protein>
<keyword evidence="5 7" id="KW-1133">Transmembrane helix</keyword>
<keyword evidence="6 7" id="KW-0472">Membrane</keyword>
<evidence type="ECO:0000259" key="8">
    <source>
        <dbReference type="PROSITE" id="PS50928"/>
    </source>
</evidence>
<dbReference type="InterPro" id="IPR000515">
    <property type="entry name" value="MetI-like"/>
</dbReference>
<dbReference type="RefSeq" id="WP_349301410.1">
    <property type="nucleotide sequence ID" value="NZ_JBEDNQ010000014.1"/>
</dbReference>
<feature type="transmembrane region" description="Helical" evidence="7">
    <location>
        <begin position="105"/>
        <end position="124"/>
    </location>
</feature>
<feature type="transmembrane region" description="Helical" evidence="7">
    <location>
        <begin position="51"/>
        <end position="71"/>
    </location>
</feature>
<evidence type="ECO:0000256" key="6">
    <source>
        <dbReference type="ARBA" id="ARBA00023136"/>
    </source>
</evidence>
<dbReference type="PROSITE" id="PS50928">
    <property type="entry name" value="ABC_TM1"/>
    <property type="match status" value="1"/>
</dbReference>
<evidence type="ECO:0000256" key="5">
    <source>
        <dbReference type="ARBA" id="ARBA00022989"/>
    </source>
</evidence>
<dbReference type="CDD" id="cd06261">
    <property type="entry name" value="TM_PBP2"/>
    <property type="match status" value="1"/>
</dbReference>
<reference evidence="9 10" key="1">
    <citation type="submission" date="2024-03" db="EMBL/GenBank/DDBJ databases">
        <title>Draft genome sequence of Pseudonocardia nematodicida JCM 31783.</title>
        <authorList>
            <person name="Butdee W."/>
            <person name="Duangmal K."/>
        </authorList>
    </citation>
    <scope>NUCLEOTIDE SEQUENCE [LARGE SCALE GENOMIC DNA]</scope>
    <source>
        <strain evidence="9 10">JCM 31783</strain>
    </source>
</reference>
<comment type="subcellular location">
    <subcellularLocation>
        <location evidence="1 7">Cell membrane</location>
        <topology evidence="1 7">Multi-pass membrane protein</topology>
    </subcellularLocation>
</comment>
<accession>A0ABV1KKE1</accession>
<dbReference type="EMBL" id="JBEDNQ010000014">
    <property type="protein sequence ID" value="MEQ3554338.1"/>
    <property type="molecule type" value="Genomic_DNA"/>
</dbReference>
<dbReference type="InterPro" id="IPR035906">
    <property type="entry name" value="MetI-like_sf"/>
</dbReference>